<comment type="caution">
    <text evidence="1">The sequence shown here is derived from an EMBL/GenBank/DDBJ whole genome shotgun (WGS) entry which is preliminary data.</text>
</comment>
<keyword evidence="2" id="KW-1185">Reference proteome</keyword>
<sequence>MDIKLESLSEDEEKDKKHLEHKVERAFSEAGSALKELRDRKLYRNTHTTFEEYCRDRFGHSRQKSYYLIAGAEIFQNLSTNRCQILPTTEYQVRPLSLLEPPQQPVAWRLAVTEAGGKVPPARLVREAVQLLQEKPHNIYEVGEVVGIIARDHPQLRGKNGCWAIITAVYEFSCDLQFWNGVADGVRIEYIKELGYTEEECQSVQQLCERIKRLRSRDDLEDTAYAFLGLLGKLKQPYLSDLEEEMLSVLERTYGL</sequence>
<gene>
    <name evidence="1" type="ORF">C7H19_24075</name>
</gene>
<evidence type="ECO:0000313" key="2">
    <source>
        <dbReference type="Proteomes" id="UP000239001"/>
    </source>
</evidence>
<dbReference type="Proteomes" id="UP000239001">
    <property type="component" value="Unassembled WGS sequence"/>
</dbReference>
<organism evidence="1 2">
    <name type="scientific">Aphanothece hegewaldii CCALA 016</name>
    <dbReference type="NCBI Taxonomy" id="2107694"/>
    <lineage>
        <taxon>Bacteria</taxon>
        <taxon>Bacillati</taxon>
        <taxon>Cyanobacteriota</taxon>
        <taxon>Cyanophyceae</taxon>
        <taxon>Oscillatoriophycideae</taxon>
        <taxon>Chroococcales</taxon>
        <taxon>Aphanothecaceae</taxon>
        <taxon>Aphanothece</taxon>
    </lineage>
</organism>
<proteinExistence type="predicted"/>
<accession>A0A2T1LQW7</accession>
<evidence type="ECO:0000313" key="1">
    <source>
        <dbReference type="EMBL" id="PSF30037.1"/>
    </source>
</evidence>
<name>A0A2T1LQW7_9CHRO</name>
<dbReference type="AlphaFoldDB" id="A0A2T1LQW7"/>
<dbReference type="EMBL" id="PXOH01000059">
    <property type="protein sequence ID" value="PSF30037.1"/>
    <property type="molecule type" value="Genomic_DNA"/>
</dbReference>
<dbReference type="OrthoDB" id="505288at2"/>
<protein>
    <submittedName>
        <fullName evidence="1">Uncharacterized protein</fullName>
    </submittedName>
</protein>
<reference evidence="1 2" key="2">
    <citation type="submission" date="2018-03" db="EMBL/GenBank/DDBJ databases">
        <authorList>
            <person name="Keele B.F."/>
        </authorList>
    </citation>
    <scope>NUCLEOTIDE SEQUENCE [LARGE SCALE GENOMIC DNA]</scope>
    <source>
        <strain evidence="1 2">CCALA 016</strain>
    </source>
</reference>
<reference evidence="1 2" key="1">
    <citation type="submission" date="2018-03" db="EMBL/GenBank/DDBJ databases">
        <title>The ancient ancestry and fast evolution of plastids.</title>
        <authorList>
            <person name="Moore K.R."/>
            <person name="Magnabosco C."/>
            <person name="Momper L."/>
            <person name="Gold D.A."/>
            <person name="Bosak T."/>
            <person name="Fournier G.P."/>
        </authorList>
    </citation>
    <scope>NUCLEOTIDE SEQUENCE [LARGE SCALE GENOMIC DNA]</scope>
    <source>
        <strain evidence="1 2">CCALA 016</strain>
    </source>
</reference>